<dbReference type="Proteomes" id="UP000694406">
    <property type="component" value="Unplaced"/>
</dbReference>
<accession>A0A8C5SRM2</accession>
<protein>
    <recommendedName>
        <fullName evidence="4">HEAT repeat-containing protein 5A</fullName>
    </recommendedName>
</protein>
<feature type="region of interest" description="Disordered" evidence="1">
    <location>
        <begin position="260"/>
        <end position="281"/>
    </location>
</feature>
<keyword evidence="3" id="KW-1185">Reference proteome</keyword>
<reference evidence="2" key="2">
    <citation type="submission" date="2025-09" db="UniProtKB">
        <authorList>
            <consortium name="Ensembl"/>
        </authorList>
    </citation>
    <scope>IDENTIFICATION</scope>
</reference>
<dbReference type="GO" id="GO:0030139">
    <property type="term" value="C:endocytic vesicle"/>
    <property type="evidence" value="ECO:0007669"/>
    <property type="project" value="TreeGrafter"/>
</dbReference>
<dbReference type="GO" id="GO:0016020">
    <property type="term" value="C:membrane"/>
    <property type="evidence" value="ECO:0007669"/>
    <property type="project" value="TreeGrafter"/>
</dbReference>
<dbReference type="PANTHER" id="PTHR21663:SF1">
    <property type="entry name" value="HEAT REPEAT-CONTAINING PROTEIN 5A"/>
    <property type="match status" value="1"/>
</dbReference>
<evidence type="ECO:0000313" key="2">
    <source>
        <dbReference type="Ensembl" id="ENSLLTP00000020416.1"/>
    </source>
</evidence>
<reference evidence="2" key="1">
    <citation type="submission" date="2025-08" db="UniProtKB">
        <authorList>
            <consortium name="Ensembl"/>
        </authorList>
    </citation>
    <scope>IDENTIFICATION</scope>
</reference>
<dbReference type="Ensembl" id="ENSLLTT00000021171.1">
    <property type="protein sequence ID" value="ENSLLTP00000020416.1"/>
    <property type="gene ID" value="ENSLLTG00000015294.1"/>
</dbReference>
<dbReference type="GO" id="GO:0008104">
    <property type="term" value="P:intracellular protein localization"/>
    <property type="evidence" value="ECO:0007669"/>
    <property type="project" value="TreeGrafter"/>
</dbReference>
<dbReference type="Pfam" id="PF25468">
    <property type="entry name" value="HEAT_HEATR5A"/>
    <property type="match status" value="1"/>
</dbReference>
<dbReference type="GeneTree" id="ENSGT00390000006205"/>
<dbReference type="SUPFAM" id="SSF48371">
    <property type="entry name" value="ARM repeat"/>
    <property type="match status" value="1"/>
</dbReference>
<dbReference type="Gene3D" id="1.25.10.10">
    <property type="entry name" value="Leucine-rich Repeat Variant"/>
    <property type="match status" value="1"/>
</dbReference>
<dbReference type="AlphaFoldDB" id="A0A8C5SRM2"/>
<name>A0A8C5SRM2_LATLA</name>
<dbReference type="PANTHER" id="PTHR21663">
    <property type="entry name" value="HYPOTHETICAL HEAT DOMAIN-CONTAINING"/>
    <property type="match status" value="1"/>
</dbReference>
<dbReference type="GO" id="GO:0005794">
    <property type="term" value="C:Golgi apparatus"/>
    <property type="evidence" value="ECO:0007669"/>
    <property type="project" value="TreeGrafter"/>
</dbReference>
<feature type="compositionally biased region" description="Basic and acidic residues" evidence="1">
    <location>
        <begin position="271"/>
        <end position="281"/>
    </location>
</feature>
<dbReference type="GO" id="GO:0042147">
    <property type="term" value="P:retrograde transport, endosome to Golgi"/>
    <property type="evidence" value="ECO:0007669"/>
    <property type="project" value="TreeGrafter"/>
</dbReference>
<evidence type="ECO:0000256" key="1">
    <source>
        <dbReference type="SAM" id="MobiDB-lite"/>
    </source>
</evidence>
<dbReference type="InterPro" id="IPR016024">
    <property type="entry name" value="ARM-type_fold"/>
</dbReference>
<proteinExistence type="predicted"/>
<evidence type="ECO:0000313" key="3">
    <source>
        <dbReference type="Proteomes" id="UP000694406"/>
    </source>
</evidence>
<evidence type="ECO:0008006" key="4">
    <source>
        <dbReference type="Google" id="ProtNLM"/>
    </source>
</evidence>
<feature type="region of interest" description="Disordered" evidence="1">
    <location>
        <begin position="609"/>
        <end position="648"/>
    </location>
</feature>
<dbReference type="GO" id="GO:0005829">
    <property type="term" value="C:cytosol"/>
    <property type="evidence" value="ECO:0007669"/>
    <property type="project" value="GOC"/>
</dbReference>
<dbReference type="GO" id="GO:0006897">
    <property type="term" value="P:endocytosis"/>
    <property type="evidence" value="ECO:0007669"/>
    <property type="project" value="TreeGrafter"/>
</dbReference>
<dbReference type="InterPro" id="IPR040108">
    <property type="entry name" value="Laa1/Sip1/HEATR5"/>
</dbReference>
<dbReference type="InterPro" id="IPR011989">
    <property type="entry name" value="ARM-like"/>
</dbReference>
<feature type="compositionally biased region" description="Polar residues" evidence="1">
    <location>
        <begin position="637"/>
        <end position="648"/>
    </location>
</feature>
<organism evidence="2 3">
    <name type="scientific">Laticauda laticaudata</name>
    <name type="common">Blue-ringed sea krait</name>
    <name type="synonym">Blue-lipped sea krait</name>
    <dbReference type="NCBI Taxonomy" id="8630"/>
    <lineage>
        <taxon>Eukaryota</taxon>
        <taxon>Metazoa</taxon>
        <taxon>Chordata</taxon>
        <taxon>Craniata</taxon>
        <taxon>Vertebrata</taxon>
        <taxon>Euteleostomi</taxon>
        <taxon>Lepidosauria</taxon>
        <taxon>Squamata</taxon>
        <taxon>Bifurcata</taxon>
        <taxon>Unidentata</taxon>
        <taxon>Episquamata</taxon>
        <taxon>Toxicofera</taxon>
        <taxon>Serpentes</taxon>
        <taxon>Colubroidea</taxon>
        <taxon>Elapidae</taxon>
        <taxon>Laticaudinae</taxon>
        <taxon>Laticauda</taxon>
    </lineage>
</organism>
<sequence length="648" mass="70786">MEILAVLKAWAEVYIVASQRQKKQNDINRPPLVKNISEESFLDPSSSVDGLLDLVQVDLGNLSKLWLAALQDFAILTLPSEFASQLPSEGGAFYTAETIENARPHYQNAWAQILHATALWLTSTGFLVGDSDEGLTNLSRPVTPTSMCQDSTSRAAVKSPEDVNTDRLHLVLGISVEFLCSPRSDEAMENIIACLDALQVLLEVPWPRSKIGSDQELSVELLNVLHRLILTREFPDIQLGALEVVQQVLLAAQEHVKEKRRSAEVDDGAEEKETLPEFGEGKDTGGLIPGKSLVFATLEMCVCILVRHLPQLNLKITGSPGITAGKPQLLSGDGNRLVAAALGILSVCSFRSIAVLPTILYLIIGVLRETAVKLSSGHLPMTVAASLQALKGVLSSPMARAEKSQMAWNELLRSALVTILNFWDQDDPGQELDESSLLTAITIFILSVSPEVITMECLQRQCIEKFKSAMESKDPIVQLKCYQLLLSIFQCPNPAVSYPYIHSLISSVVAKLQETQKNKPDNSAELQVIQEGIKVVAAVIALAEEEHRSQLVACFIPILISFLLDENALGSVSSSAKYLHEFALHYLMQIGPQYTSAFKKSMASSPSMKARLESAVKGNQESIKDKSTSKHPKNPGKGSSIQLKTNFL</sequence>